<feature type="compositionally biased region" description="Basic and acidic residues" evidence="3">
    <location>
        <begin position="138"/>
        <end position="153"/>
    </location>
</feature>
<dbReference type="SMART" id="SM00343">
    <property type="entry name" value="ZnF_C2HC"/>
    <property type="match status" value="1"/>
</dbReference>
<dbReference type="EMBL" id="AVOT02063918">
    <property type="protein sequence ID" value="MBW0556449.1"/>
    <property type="molecule type" value="Genomic_DNA"/>
</dbReference>
<dbReference type="Pfam" id="PF00098">
    <property type="entry name" value="zf-CCHC"/>
    <property type="match status" value="1"/>
</dbReference>
<feature type="domain" description="CCHC-type" evidence="4">
    <location>
        <begin position="94"/>
        <end position="109"/>
    </location>
</feature>
<keyword evidence="2" id="KW-0863">Zinc-finger</keyword>
<evidence type="ECO:0000256" key="3">
    <source>
        <dbReference type="SAM" id="MobiDB-lite"/>
    </source>
</evidence>
<sequence length="202" mass="23461">MSFEDEKYSVDKYPYEWCLRQSKRLKAIDPQMNIQMMNHKLLTQMRGELEKRINIGKYTPYKSSGFKEKQPFRVEFKEKPTERVAEVAKKKNSCHKCGSTGHYANNCPQEKKKVYSIEKVPEEESPTEDSDSDSIGDAIREQSDYDQDPREKFLVQYQEESPLEIQDIQLEAGMPQDTANKNLCKQTQDAQTFLVTPTKGMA</sequence>
<evidence type="ECO:0000256" key="1">
    <source>
        <dbReference type="ARBA" id="ARBA00022664"/>
    </source>
</evidence>
<evidence type="ECO:0000256" key="2">
    <source>
        <dbReference type="PROSITE-ProRule" id="PRU00047"/>
    </source>
</evidence>
<dbReference type="GO" id="GO:0006397">
    <property type="term" value="P:mRNA processing"/>
    <property type="evidence" value="ECO:0007669"/>
    <property type="project" value="UniProtKB-KW"/>
</dbReference>
<dbReference type="PROSITE" id="PS50158">
    <property type="entry name" value="ZF_CCHC"/>
    <property type="match status" value="1"/>
</dbReference>
<dbReference type="InterPro" id="IPR036875">
    <property type="entry name" value="Znf_CCHC_sf"/>
</dbReference>
<evidence type="ECO:0000313" key="6">
    <source>
        <dbReference type="Proteomes" id="UP000765509"/>
    </source>
</evidence>
<keyword evidence="2" id="KW-0479">Metal-binding</keyword>
<keyword evidence="2" id="KW-0862">Zinc</keyword>
<keyword evidence="1" id="KW-0507">mRNA processing</keyword>
<dbReference type="SUPFAM" id="SSF57756">
    <property type="entry name" value="Retrovirus zinc finger-like domains"/>
    <property type="match status" value="1"/>
</dbReference>
<evidence type="ECO:0000259" key="4">
    <source>
        <dbReference type="PROSITE" id="PS50158"/>
    </source>
</evidence>
<proteinExistence type="predicted"/>
<accession>A0A9Q3J6R9</accession>
<protein>
    <recommendedName>
        <fullName evidence="4">CCHC-type domain-containing protein</fullName>
    </recommendedName>
</protein>
<dbReference type="Proteomes" id="UP000765509">
    <property type="component" value="Unassembled WGS sequence"/>
</dbReference>
<name>A0A9Q3J6R9_9BASI</name>
<dbReference type="GO" id="GO:0003676">
    <property type="term" value="F:nucleic acid binding"/>
    <property type="evidence" value="ECO:0007669"/>
    <property type="project" value="InterPro"/>
</dbReference>
<evidence type="ECO:0000313" key="5">
    <source>
        <dbReference type="EMBL" id="MBW0556449.1"/>
    </source>
</evidence>
<gene>
    <name evidence="5" type="ORF">O181_096164</name>
</gene>
<dbReference type="GO" id="GO:0008270">
    <property type="term" value="F:zinc ion binding"/>
    <property type="evidence" value="ECO:0007669"/>
    <property type="project" value="UniProtKB-KW"/>
</dbReference>
<organism evidence="5 6">
    <name type="scientific">Austropuccinia psidii MF-1</name>
    <dbReference type="NCBI Taxonomy" id="1389203"/>
    <lineage>
        <taxon>Eukaryota</taxon>
        <taxon>Fungi</taxon>
        <taxon>Dikarya</taxon>
        <taxon>Basidiomycota</taxon>
        <taxon>Pucciniomycotina</taxon>
        <taxon>Pucciniomycetes</taxon>
        <taxon>Pucciniales</taxon>
        <taxon>Sphaerophragmiaceae</taxon>
        <taxon>Austropuccinia</taxon>
    </lineage>
</organism>
<feature type="compositionally biased region" description="Acidic residues" evidence="3">
    <location>
        <begin position="123"/>
        <end position="134"/>
    </location>
</feature>
<reference evidence="5" key="1">
    <citation type="submission" date="2021-03" db="EMBL/GenBank/DDBJ databases">
        <title>Draft genome sequence of rust myrtle Austropuccinia psidii MF-1, a brazilian biotype.</title>
        <authorList>
            <person name="Quecine M.C."/>
            <person name="Pachon D.M.R."/>
            <person name="Bonatelli M.L."/>
            <person name="Correr F.H."/>
            <person name="Franceschini L.M."/>
            <person name="Leite T.F."/>
            <person name="Margarido G.R.A."/>
            <person name="Almeida C.A."/>
            <person name="Ferrarezi J.A."/>
            <person name="Labate C.A."/>
        </authorList>
    </citation>
    <scope>NUCLEOTIDE SEQUENCE</scope>
    <source>
        <strain evidence="5">MF-1</strain>
    </source>
</reference>
<dbReference type="Gene3D" id="4.10.60.10">
    <property type="entry name" value="Zinc finger, CCHC-type"/>
    <property type="match status" value="1"/>
</dbReference>
<feature type="region of interest" description="Disordered" evidence="3">
    <location>
        <begin position="119"/>
        <end position="153"/>
    </location>
</feature>
<dbReference type="AlphaFoldDB" id="A0A9Q3J6R9"/>
<dbReference type="InterPro" id="IPR001878">
    <property type="entry name" value="Znf_CCHC"/>
</dbReference>
<comment type="caution">
    <text evidence="5">The sequence shown here is derived from an EMBL/GenBank/DDBJ whole genome shotgun (WGS) entry which is preliminary data.</text>
</comment>
<keyword evidence="6" id="KW-1185">Reference proteome</keyword>